<protein>
    <submittedName>
        <fullName evidence="1">Guanosine polyphosphate pyrophosphohydrolase</fullName>
    </submittedName>
</protein>
<dbReference type="RefSeq" id="WP_106078139.1">
    <property type="nucleotide sequence ID" value="NZ_MTBD01000058.1"/>
</dbReference>
<reference evidence="1 2" key="1">
    <citation type="submission" date="2017-01" db="EMBL/GenBank/DDBJ databases">
        <title>New insights into the genetic diversity of Chromobacterium isolated from tropical freshwater lake.</title>
        <authorList>
            <person name="Santos A.B."/>
            <person name="Nascimento A.M."/>
            <person name="Da Silva P.C."/>
        </authorList>
    </citation>
    <scope>NUCLEOTIDE SEQUENCE [LARGE SCALE GENOMIC DNA]</scope>
    <source>
        <strain evidence="1 2">56AF</strain>
    </source>
</reference>
<name>A0A2S9WZ40_9NEIS</name>
<evidence type="ECO:0000313" key="1">
    <source>
        <dbReference type="EMBL" id="PRP68730.1"/>
    </source>
</evidence>
<dbReference type="OrthoDB" id="9802385at2"/>
<dbReference type="AlphaFoldDB" id="A0A2S9WZ40"/>
<comment type="caution">
    <text evidence="1">The sequence shown here is derived from an EMBL/GenBank/DDBJ whole genome shotgun (WGS) entry which is preliminary data.</text>
</comment>
<dbReference type="SUPFAM" id="SSF109604">
    <property type="entry name" value="HD-domain/PDEase-like"/>
    <property type="match status" value="1"/>
</dbReference>
<dbReference type="EMBL" id="MTBD01000058">
    <property type="protein sequence ID" value="PRP68730.1"/>
    <property type="molecule type" value="Genomic_DNA"/>
</dbReference>
<dbReference type="Gene3D" id="1.10.3210.10">
    <property type="entry name" value="Hypothetical protein af1432"/>
    <property type="match status" value="1"/>
</dbReference>
<proteinExistence type="predicted"/>
<dbReference type="Pfam" id="PF13328">
    <property type="entry name" value="HD_4"/>
    <property type="match status" value="1"/>
</dbReference>
<dbReference type="PANTHER" id="PTHR46246">
    <property type="entry name" value="GUANOSINE-3',5'-BIS(DIPHOSPHATE) 3'-PYROPHOSPHOHYDROLASE MESH1"/>
    <property type="match status" value="1"/>
</dbReference>
<keyword evidence="1" id="KW-0378">Hydrolase</keyword>
<dbReference type="InterPro" id="IPR052194">
    <property type="entry name" value="MESH1"/>
</dbReference>
<accession>A0A2S9WZ40</accession>
<gene>
    <name evidence="1" type="ORF">BUE93_20925</name>
</gene>
<organism evidence="1 2">
    <name type="scientific">Chromobacterium amazonense</name>
    <dbReference type="NCBI Taxonomy" id="1382803"/>
    <lineage>
        <taxon>Bacteria</taxon>
        <taxon>Pseudomonadati</taxon>
        <taxon>Pseudomonadota</taxon>
        <taxon>Betaproteobacteria</taxon>
        <taxon>Neisseriales</taxon>
        <taxon>Chromobacteriaceae</taxon>
        <taxon>Chromobacterium</taxon>
    </lineage>
</organism>
<dbReference type="GO" id="GO:0008893">
    <property type="term" value="F:guanosine-3',5'-bis(diphosphate) 3'-diphosphatase activity"/>
    <property type="evidence" value="ECO:0007669"/>
    <property type="project" value="TreeGrafter"/>
</dbReference>
<sequence>MNGLAFNAMKFAREVHANQRRKYTNNPYTDHLAEVAGIVATVADYKSVDMWVATAWLHDCVEDQGVCKDDLALRFGSEVACGVMLLSDLETGNRAERKAASRQRLAGAPSWVQTVKVADLISNTASIVEHDAKFAALYLEEKRLLLDVLTKADRRLVEIARTQVMGGSA</sequence>
<evidence type="ECO:0000313" key="2">
    <source>
        <dbReference type="Proteomes" id="UP000239469"/>
    </source>
</evidence>
<dbReference type="PANTHER" id="PTHR46246:SF1">
    <property type="entry name" value="GUANOSINE-3',5'-BIS(DIPHOSPHATE) 3'-PYROPHOSPHOHYDROLASE MESH1"/>
    <property type="match status" value="1"/>
</dbReference>
<dbReference type="Proteomes" id="UP000239469">
    <property type="component" value="Unassembled WGS sequence"/>
</dbReference>